<organism evidence="1">
    <name type="scientific">viral metagenome</name>
    <dbReference type="NCBI Taxonomy" id="1070528"/>
    <lineage>
        <taxon>unclassified sequences</taxon>
        <taxon>metagenomes</taxon>
        <taxon>organismal metagenomes</taxon>
    </lineage>
</organism>
<reference evidence="1" key="1">
    <citation type="journal article" date="2020" name="Nature">
        <title>Giant virus diversity and host interactions through global metagenomics.</title>
        <authorList>
            <person name="Schulz F."/>
            <person name="Roux S."/>
            <person name="Paez-Espino D."/>
            <person name="Jungbluth S."/>
            <person name="Walsh D.A."/>
            <person name="Denef V.J."/>
            <person name="McMahon K.D."/>
            <person name="Konstantinidis K.T."/>
            <person name="Eloe-Fadrosh E.A."/>
            <person name="Kyrpides N.C."/>
            <person name="Woyke T."/>
        </authorList>
    </citation>
    <scope>NUCLEOTIDE SEQUENCE</scope>
    <source>
        <strain evidence="1">GVMAG-M-3300023179-82</strain>
    </source>
</reference>
<dbReference type="EMBL" id="MN739902">
    <property type="protein sequence ID" value="QHT76823.1"/>
    <property type="molecule type" value="Genomic_DNA"/>
</dbReference>
<evidence type="ECO:0000313" key="1">
    <source>
        <dbReference type="EMBL" id="QHT76823.1"/>
    </source>
</evidence>
<sequence>MALIDILLRQQYKSLLGLSGLQTDVSGNSTFLGSVTVNSSLFVSNSTILNTLTGNSNINIYNNILSNSNFSIFNSLNLSGKTTINNNLTINSILNISNNAIYGDLKCSGSSNIQGSISINNSLNVSGITNINSSVVSNLFQSINNSLSINGYIIIIGNQKSKIYINGTSTYIGITNIQMYDKIITLNINSPIMSGADTGINSGIQLLGTSGFGYIKTSSDASIYSIKAPRTNAGYIAIQNINNNLNISGSSILNNIVTINSSLLVSNNSIIKSNLQTNSLNFSGNCLLYSNITLNNSLNISGNTIIKGDISIMNTLNIFGNTIILNAITVGSHLFISNNNIINNKITILPFLNISNNSIINGNTTILSQLNVSGNNILINNTVYVSSLSILGTTILKQSVSVRTQLSSSGATVINNNTSINSSLNISGSTIINSNITLLSNINIKGLLTAPLKNYNLNSTAQQNGIPIGGLYNNSGVVTICYYNVSPTININGSSTVTLNYGSVYTDLGITVTSIVFNKLYGYIYSIGSGTTNIITNNILVSGTTTITNTTGLTSGSYLVSYIATDPGGLIGYNSRNLIVPTLPSKGLPINIKNISTFANTFNPNLPSGYTFNYINTVGISYDGSIVAVCSRLAISTVIYASVSVYQIQNNIWTQLGNPINMSLFGTDASIGMCSLSYDGLTVVISTPGYKGTGPGSNCQGKLEVYSYNGSNWIIKGQTIYGNTSIGSRMGYYISISQDTNIVTTGYHADNPTGVPCALQVFKYNANQWTQLGNNINYLSFDDPKQWSASNTGLINSFSALNANTNIQNYTLVSQYNPVSLQWERLGSLITQYNYPSLQYPRFGRLSGDGYTIIICSISSNWFGTLFYNNIDWIFISSSTLASIDTYNWQTNCSSYNNMILVSKTASIPVKGQLFAYYNSTWNLIAAAFDSYTTYNNNLNTLAISGNGNYIICVGTGTSQALSNIIIRTYKINY</sequence>
<proteinExistence type="predicted"/>
<dbReference type="SUPFAM" id="SSF51161">
    <property type="entry name" value="Trimeric LpxA-like enzymes"/>
    <property type="match status" value="1"/>
</dbReference>
<dbReference type="AlphaFoldDB" id="A0A6C0HA01"/>
<dbReference type="InterPro" id="IPR011004">
    <property type="entry name" value="Trimer_LpxA-like_sf"/>
</dbReference>
<protein>
    <submittedName>
        <fullName evidence="1">Uncharacterized protein</fullName>
    </submittedName>
</protein>
<dbReference type="Gene3D" id="2.160.10.10">
    <property type="entry name" value="Hexapeptide repeat proteins"/>
    <property type="match status" value="1"/>
</dbReference>
<accession>A0A6C0HA01</accession>
<name>A0A6C0HA01_9ZZZZ</name>